<dbReference type="EMBL" id="JAPWTJ010003498">
    <property type="protein sequence ID" value="KAJ8955922.1"/>
    <property type="molecule type" value="Genomic_DNA"/>
</dbReference>
<keyword evidence="3" id="KW-0675">Receptor</keyword>
<evidence type="ECO:0000313" key="5">
    <source>
        <dbReference type="EMBL" id="KAJ8955922.1"/>
    </source>
</evidence>
<name>A0ABQ9IQX4_9CUCU</name>
<comment type="caution">
    <text evidence="5">The sequence shown here is derived from an EMBL/GenBank/DDBJ whole genome shotgun (WGS) entry which is preliminary data.</text>
</comment>
<dbReference type="PANTHER" id="PTHR45695:SF15">
    <property type="entry name" value="OPSIN RH2"/>
    <property type="match status" value="1"/>
</dbReference>
<keyword evidence="4" id="KW-0807">Transducer</keyword>
<evidence type="ECO:0000256" key="4">
    <source>
        <dbReference type="ARBA" id="ARBA00023224"/>
    </source>
</evidence>
<proteinExistence type="predicted"/>
<sequence>MLDKYLSQKLTIKLTNSEVNRAFSLISHWLCYANSAVNPIIYNFMSGKFRKEFRRAFDSCCQRDYEDRNHYKYGRTFGHKDKEMASRSQSRTEVEIHRLNTYKDFNSRLVRKGTRTSVLQVEI</sequence>
<dbReference type="Proteomes" id="UP001162164">
    <property type="component" value="Unassembled WGS sequence"/>
</dbReference>
<reference evidence="5" key="1">
    <citation type="journal article" date="2023" name="Insect Mol. Biol.">
        <title>Genome sequencing provides insights into the evolution of gene families encoding plant cell wall-degrading enzymes in longhorned beetles.</title>
        <authorList>
            <person name="Shin N.R."/>
            <person name="Okamura Y."/>
            <person name="Kirsch R."/>
            <person name="Pauchet Y."/>
        </authorList>
    </citation>
    <scope>NUCLEOTIDE SEQUENCE</scope>
    <source>
        <strain evidence="5">MMC_N1</strain>
    </source>
</reference>
<keyword evidence="2" id="KW-0297">G-protein coupled receptor</keyword>
<protein>
    <submittedName>
        <fullName evidence="5">Uncharacterized protein</fullName>
    </submittedName>
</protein>
<evidence type="ECO:0000256" key="3">
    <source>
        <dbReference type="ARBA" id="ARBA00023170"/>
    </source>
</evidence>
<gene>
    <name evidence="5" type="ORF">NQ317_013979</name>
</gene>
<dbReference type="Gene3D" id="1.20.1070.10">
    <property type="entry name" value="Rhodopsin 7-helix transmembrane proteins"/>
    <property type="match status" value="1"/>
</dbReference>
<organism evidence="5 6">
    <name type="scientific">Molorchus minor</name>
    <dbReference type="NCBI Taxonomy" id="1323400"/>
    <lineage>
        <taxon>Eukaryota</taxon>
        <taxon>Metazoa</taxon>
        <taxon>Ecdysozoa</taxon>
        <taxon>Arthropoda</taxon>
        <taxon>Hexapoda</taxon>
        <taxon>Insecta</taxon>
        <taxon>Pterygota</taxon>
        <taxon>Neoptera</taxon>
        <taxon>Endopterygota</taxon>
        <taxon>Coleoptera</taxon>
        <taxon>Polyphaga</taxon>
        <taxon>Cucujiformia</taxon>
        <taxon>Chrysomeloidea</taxon>
        <taxon>Cerambycidae</taxon>
        <taxon>Lamiinae</taxon>
        <taxon>Monochamini</taxon>
        <taxon>Molorchus</taxon>
    </lineage>
</organism>
<comment type="subcellular location">
    <subcellularLocation>
        <location evidence="1">Membrane</location>
        <topology evidence="1">Multi-pass membrane protein</topology>
    </subcellularLocation>
</comment>
<evidence type="ECO:0000313" key="6">
    <source>
        <dbReference type="Proteomes" id="UP001162164"/>
    </source>
</evidence>
<dbReference type="SUPFAM" id="SSF81321">
    <property type="entry name" value="Family A G protein-coupled receptor-like"/>
    <property type="match status" value="1"/>
</dbReference>
<keyword evidence="6" id="KW-1185">Reference proteome</keyword>
<evidence type="ECO:0000256" key="1">
    <source>
        <dbReference type="ARBA" id="ARBA00004141"/>
    </source>
</evidence>
<accession>A0ABQ9IQX4</accession>
<evidence type="ECO:0000256" key="2">
    <source>
        <dbReference type="ARBA" id="ARBA00023040"/>
    </source>
</evidence>
<dbReference type="PANTHER" id="PTHR45695">
    <property type="entry name" value="LEUCOKININ RECEPTOR-RELATED"/>
    <property type="match status" value="1"/>
</dbReference>